<organism evidence="10 11">
    <name type="scientific">Thermanaerovibrio velox DSM 12556</name>
    <dbReference type="NCBI Taxonomy" id="926567"/>
    <lineage>
        <taxon>Bacteria</taxon>
        <taxon>Thermotogati</taxon>
        <taxon>Synergistota</taxon>
        <taxon>Synergistia</taxon>
        <taxon>Synergistales</taxon>
        <taxon>Synergistaceae</taxon>
        <taxon>Thermanaerovibrio</taxon>
    </lineage>
</organism>
<dbReference type="GO" id="GO:0005315">
    <property type="term" value="F:phosphate transmembrane transporter activity"/>
    <property type="evidence" value="ECO:0007669"/>
    <property type="project" value="InterPro"/>
</dbReference>
<dbReference type="NCBIfam" id="TIGR00974">
    <property type="entry name" value="3a0107s02c"/>
    <property type="match status" value="1"/>
</dbReference>
<dbReference type="GO" id="GO:0005886">
    <property type="term" value="C:plasma membrane"/>
    <property type="evidence" value="ECO:0007669"/>
    <property type="project" value="UniProtKB-SubCell"/>
</dbReference>
<comment type="subcellular location">
    <subcellularLocation>
        <location evidence="1 8">Cell membrane</location>
        <topology evidence="1 8">Multi-pass membrane protein</topology>
    </subcellularLocation>
</comment>
<proteinExistence type="inferred from homology"/>
<evidence type="ECO:0000256" key="6">
    <source>
        <dbReference type="ARBA" id="ARBA00022989"/>
    </source>
</evidence>
<sequence length="286" mass="30861">MNHFSRILKDRMSSLVLWLMMIGAIGVMGFIVAFLWKNGHSALSWEFITEKPRSGMTEGGIATPLVGTVQLMGLSMLMALPVGVATAVYLNEYSPKGFWASALRLAIRSLAGVPSVVFGLFGLSFFCVFLRLGTNMLTASMTLACLVLPVVVSAAETALMNVPKDFRDASFAMGATRWQTIRKVVLPSAMPSIITGAILGLGRVAGETAPIIFTGAVFFTPDFAKSPFESVMALPYHVYVLATAGTNIDATRPIQYGTALVLIGVVLIFSLTGTVWRSQLRRRNQV</sequence>
<name>H0UN00_9BACT</name>
<evidence type="ECO:0000256" key="5">
    <source>
        <dbReference type="ARBA" id="ARBA00022692"/>
    </source>
</evidence>
<evidence type="ECO:0000256" key="1">
    <source>
        <dbReference type="ARBA" id="ARBA00004651"/>
    </source>
</evidence>
<evidence type="ECO:0000256" key="2">
    <source>
        <dbReference type="ARBA" id="ARBA00007069"/>
    </source>
</evidence>
<feature type="transmembrane region" description="Helical" evidence="8">
    <location>
        <begin position="12"/>
        <end position="36"/>
    </location>
</feature>
<dbReference type="AlphaFoldDB" id="H0UN00"/>
<dbReference type="STRING" id="926567.TheveDRAFT_0091"/>
<evidence type="ECO:0000313" key="11">
    <source>
        <dbReference type="Proteomes" id="UP000005730"/>
    </source>
</evidence>
<dbReference type="SUPFAM" id="SSF161098">
    <property type="entry name" value="MetI-like"/>
    <property type="match status" value="1"/>
</dbReference>
<dbReference type="PANTHER" id="PTHR43470">
    <property type="entry name" value="PHOSPHATE TRANSPORT SYSTEM PERMEASE PROTEIN PSTA-RELATED"/>
    <property type="match status" value="1"/>
</dbReference>
<accession>H0UN00</accession>
<evidence type="ECO:0000313" key="10">
    <source>
        <dbReference type="EMBL" id="EHM09279.1"/>
    </source>
</evidence>
<dbReference type="InterPro" id="IPR035906">
    <property type="entry name" value="MetI-like_sf"/>
</dbReference>
<feature type="transmembrane region" description="Helical" evidence="8">
    <location>
        <begin position="110"/>
        <end position="133"/>
    </location>
</feature>
<dbReference type="EMBL" id="CM001377">
    <property type="protein sequence ID" value="EHM09279.1"/>
    <property type="molecule type" value="Genomic_DNA"/>
</dbReference>
<reference evidence="10 11" key="1">
    <citation type="submission" date="2011-10" db="EMBL/GenBank/DDBJ databases">
        <title>The Noncontiguous Finished genome of Thermanaerovibrio velox DSM 12556.</title>
        <authorList>
            <consortium name="US DOE Joint Genome Institute (JGI-PGF)"/>
            <person name="Lucas S."/>
            <person name="Copeland A."/>
            <person name="Lapidus A."/>
            <person name="Glavina del Rio T."/>
            <person name="Dalin E."/>
            <person name="Tice H."/>
            <person name="Bruce D."/>
            <person name="Goodwin L."/>
            <person name="Pitluck S."/>
            <person name="Peters L."/>
            <person name="Mikhailova N."/>
            <person name="Teshima H."/>
            <person name="Kyrpides N."/>
            <person name="Mavromatis K."/>
            <person name="Ivanova N."/>
            <person name="Markowitz V."/>
            <person name="Cheng J.-F."/>
            <person name="Hugenholtz P."/>
            <person name="Woyke T."/>
            <person name="Wu D."/>
            <person name="Spring S."/>
            <person name="Brambilla E.-M."/>
            <person name="Klenk H.-P."/>
            <person name="Eisen J.A."/>
        </authorList>
    </citation>
    <scope>NUCLEOTIDE SEQUENCE [LARGE SCALE GENOMIC DNA]</scope>
    <source>
        <strain evidence="10 11">DSM 12556</strain>
    </source>
</reference>
<evidence type="ECO:0000256" key="3">
    <source>
        <dbReference type="ARBA" id="ARBA00022448"/>
    </source>
</evidence>
<evidence type="ECO:0000259" key="9">
    <source>
        <dbReference type="PROSITE" id="PS50928"/>
    </source>
</evidence>
<dbReference type="RefSeq" id="WP_006582771.1">
    <property type="nucleotide sequence ID" value="NZ_CM001377.1"/>
</dbReference>
<dbReference type="Pfam" id="PF00528">
    <property type="entry name" value="BPD_transp_1"/>
    <property type="match status" value="1"/>
</dbReference>
<dbReference type="Proteomes" id="UP000005730">
    <property type="component" value="Chromosome"/>
</dbReference>
<protein>
    <recommendedName>
        <fullName evidence="8">Phosphate transport system permease protein PstA</fullName>
    </recommendedName>
</protein>
<dbReference type="Gene3D" id="1.10.3720.10">
    <property type="entry name" value="MetI-like"/>
    <property type="match status" value="1"/>
</dbReference>
<dbReference type="eggNOG" id="COG0581">
    <property type="taxonomic scope" value="Bacteria"/>
</dbReference>
<evidence type="ECO:0000256" key="7">
    <source>
        <dbReference type="ARBA" id="ARBA00023136"/>
    </source>
</evidence>
<dbReference type="PANTHER" id="PTHR43470:SF3">
    <property type="entry name" value="PHOSPHATE TRANSPORT SYSTEM PERMEASE PROTEIN PSTA-RELATED"/>
    <property type="match status" value="1"/>
</dbReference>
<evidence type="ECO:0000256" key="8">
    <source>
        <dbReference type="RuleBase" id="RU363043"/>
    </source>
</evidence>
<dbReference type="HOGENOM" id="CLU_033621_2_2_0"/>
<feature type="domain" description="ABC transmembrane type-1" evidence="9">
    <location>
        <begin position="65"/>
        <end position="273"/>
    </location>
</feature>
<keyword evidence="11" id="KW-1185">Reference proteome</keyword>
<comment type="similarity">
    <text evidence="2 8">Belongs to the binding-protein-dependent transport system permease family. CysTW subfamily.</text>
</comment>
<evidence type="ECO:0000256" key="4">
    <source>
        <dbReference type="ARBA" id="ARBA00022475"/>
    </source>
</evidence>
<keyword evidence="7 8" id="KW-0472">Membrane</keyword>
<feature type="transmembrane region" description="Helical" evidence="8">
    <location>
        <begin position="254"/>
        <end position="276"/>
    </location>
</feature>
<dbReference type="CDD" id="cd06261">
    <property type="entry name" value="TM_PBP2"/>
    <property type="match status" value="1"/>
</dbReference>
<dbReference type="GO" id="GO:0035435">
    <property type="term" value="P:phosphate ion transmembrane transport"/>
    <property type="evidence" value="ECO:0007669"/>
    <property type="project" value="InterPro"/>
</dbReference>
<keyword evidence="3" id="KW-0813">Transport</keyword>
<feature type="transmembrane region" description="Helical" evidence="8">
    <location>
        <begin position="139"/>
        <end position="163"/>
    </location>
</feature>
<dbReference type="InterPro" id="IPR000515">
    <property type="entry name" value="MetI-like"/>
</dbReference>
<keyword evidence="4 8" id="KW-1003">Cell membrane</keyword>
<keyword evidence="6 8" id="KW-1133">Transmembrane helix</keyword>
<feature type="transmembrane region" description="Helical" evidence="8">
    <location>
        <begin position="184"/>
        <end position="205"/>
    </location>
</feature>
<dbReference type="InterPro" id="IPR005672">
    <property type="entry name" value="Phosphate_PstA"/>
</dbReference>
<dbReference type="PROSITE" id="PS50928">
    <property type="entry name" value="ABC_TM1"/>
    <property type="match status" value="1"/>
</dbReference>
<feature type="transmembrane region" description="Helical" evidence="8">
    <location>
        <begin position="71"/>
        <end position="90"/>
    </location>
</feature>
<keyword evidence="5 8" id="KW-0812">Transmembrane</keyword>
<gene>
    <name evidence="10" type="ORF">TheveDRAFT_0091</name>
</gene>